<dbReference type="GO" id="GO:0003735">
    <property type="term" value="F:structural constituent of ribosome"/>
    <property type="evidence" value="ECO:0007669"/>
    <property type="project" value="InterPro"/>
</dbReference>
<evidence type="ECO:0000313" key="5">
    <source>
        <dbReference type="EMBL" id="KTW31415.1"/>
    </source>
</evidence>
<dbReference type="SUPFAM" id="SSF46946">
    <property type="entry name" value="S13-like H2TH domain"/>
    <property type="match status" value="1"/>
</dbReference>
<organism evidence="5 6">
    <name type="scientific">Pneumocystis carinii (strain B80)</name>
    <name type="common">Rat pneumocystis pneumonia agent</name>
    <name type="synonym">Pneumocystis carinii f. sp. carinii</name>
    <dbReference type="NCBI Taxonomy" id="1408658"/>
    <lineage>
        <taxon>Eukaryota</taxon>
        <taxon>Fungi</taxon>
        <taxon>Dikarya</taxon>
        <taxon>Ascomycota</taxon>
        <taxon>Taphrinomycotina</taxon>
        <taxon>Pneumocystomycetes</taxon>
        <taxon>Pneumocystaceae</taxon>
        <taxon>Pneumocystis</taxon>
    </lineage>
</organism>
<dbReference type="VEuPathDB" id="FungiDB:T552_00059"/>
<dbReference type="Proteomes" id="UP000054454">
    <property type="component" value="Unassembled WGS sequence"/>
</dbReference>
<comment type="similarity">
    <text evidence="1">Belongs to the universal ribosomal protein uS13 family.</text>
</comment>
<dbReference type="PANTHER" id="PTHR10871">
    <property type="entry name" value="30S RIBOSOMAL PROTEIN S13/40S RIBOSOMAL PROTEIN S18"/>
    <property type="match status" value="1"/>
</dbReference>
<dbReference type="HAMAP" id="MF_01315">
    <property type="entry name" value="Ribosomal_uS13"/>
    <property type="match status" value="1"/>
</dbReference>
<reference evidence="6" key="1">
    <citation type="journal article" date="2016" name="Nat. Commun.">
        <title>Genome analysis of three Pneumocystis species reveals adaptation mechanisms to life exclusively in mammalian hosts.</title>
        <authorList>
            <person name="Ma L."/>
            <person name="Chen Z."/>
            <person name="Huang D.W."/>
            <person name="Kutty G."/>
            <person name="Ishihara M."/>
            <person name="Wang H."/>
            <person name="Abouelleil A."/>
            <person name="Bishop L."/>
            <person name="Davey E."/>
            <person name="Deng R."/>
            <person name="Deng X."/>
            <person name="Fan L."/>
            <person name="Fantoni G."/>
            <person name="Fitzgerald M."/>
            <person name="Gogineni E."/>
            <person name="Goldberg J.M."/>
            <person name="Handley G."/>
            <person name="Hu X."/>
            <person name="Huber C."/>
            <person name="Jiao X."/>
            <person name="Jones K."/>
            <person name="Levin J.Z."/>
            <person name="Liu Y."/>
            <person name="Macdonald P."/>
            <person name="Melnikov A."/>
            <person name="Raley C."/>
            <person name="Sassi M."/>
            <person name="Sherman B.T."/>
            <person name="Song X."/>
            <person name="Sykes S."/>
            <person name="Tran B."/>
            <person name="Walsh L."/>
            <person name="Xia Y."/>
            <person name="Yang J."/>
            <person name="Young S."/>
            <person name="Zeng Q."/>
            <person name="Zheng X."/>
            <person name="Stephens R."/>
            <person name="Nusbaum C."/>
            <person name="Birren B.W."/>
            <person name="Azadi P."/>
            <person name="Lempicki R.A."/>
            <person name="Cuomo C.A."/>
            <person name="Kovacs J.A."/>
        </authorList>
    </citation>
    <scope>NUCLEOTIDE SEQUENCE [LARGE SCALE GENOMIC DNA]</scope>
    <source>
        <strain evidence="6">B80</strain>
    </source>
</reference>
<dbReference type="GO" id="GO:0015935">
    <property type="term" value="C:small ribosomal subunit"/>
    <property type="evidence" value="ECO:0007669"/>
    <property type="project" value="TreeGrafter"/>
</dbReference>
<dbReference type="OrthoDB" id="525520at2759"/>
<evidence type="ECO:0000256" key="1">
    <source>
        <dbReference type="ARBA" id="ARBA00008080"/>
    </source>
</evidence>
<dbReference type="Gene3D" id="1.10.8.50">
    <property type="match status" value="1"/>
</dbReference>
<comment type="caution">
    <text evidence="5">The sequence shown here is derived from an EMBL/GenBank/DDBJ whole genome shotgun (WGS) entry which is preliminary data.</text>
</comment>
<name>A0A0W4ZSR5_PNEC8</name>
<evidence type="ECO:0000256" key="3">
    <source>
        <dbReference type="ARBA" id="ARBA00023274"/>
    </source>
</evidence>
<dbReference type="GO" id="GO:0005739">
    <property type="term" value="C:mitochondrion"/>
    <property type="evidence" value="ECO:0007669"/>
    <property type="project" value="TreeGrafter"/>
</dbReference>
<dbReference type="InterPro" id="IPR027437">
    <property type="entry name" value="Rbsml_uS13_C"/>
</dbReference>
<protein>
    <recommendedName>
        <fullName evidence="4">Small ribosomal subunit protein uS13m</fullName>
    </recommendedName>
</protein>
<dbReference type="RefSeq" id="XP_018227531.1">
    <property type="nucleotide sequence ID" value="XM_018368681.1"/>
</dbReference>
<evidence type="ECO:0000256" key="4">
    <source>
        <dbReference type="ARBA" id="ARBA00040757"/>
    </source>
</evidence>
<dbReference type="AlphaFoldDB" id="A0A0W4ZSR5"/>
<evidence type="ECO:0000256" key="2">
    <source>
        <dbReference type="ARBA" id="ARBA00022980"/>
    </source>
</evidence>
<dbReference type="FunFam" id="1.10.8.50:FF:000001">
    <property type="entry name" value="30S ribosomal protein S13"/>
    <property type="match status" value="1"/>
</dbReference>
<proteinExistence type="inferred from homology"/>
<dbReference type="InterPro" id="IPR010979">
    <property type="entry name" value="Ribosomal_uS13-like_H2TH"/>
</dbReference>
<dbReference type="Pfam" id="PF00416">
    <property type="entry name" value="Ribosomal_S13"/>
    <property type="match status" value="1"/>
</dbReference>
<sequence length="171" mass="20140">MVLLLGVSLPDHKPLRIALTTFYGIGYYTSSRIMASLSIHKTATVGSLTEEQLVALSHKLGTFVLENDLRRKVQKNIMHYKTIGSYVGRRHSMGYPVHGQRTRTNAKTARRLNRIDRRQFCTFFFCSQENKQFNDNLMRISWANIKNIFILWERFWSIGFFSFYLKKIKFF</sequence>
<gene>
    <name evidence="5" type="ORF">T552_00059</name>
</gene>
<dbReference type="GO" id="GO:0003723">
    <property type="term" value="F:RNA binding"/>
    <property type="evidence" value="ECO:0007669"/>
    <property type="project" value="InterPro"/>
</dbReference>
<keyword evidence="6" id="KW-1185">Reference proteome</keyword>
<dbReference type="Gene3D" id="4.10.910.10">
    <property type="entry name" value="30s ribosomal protein s13, domain 2"/>
    <property type="match status" value="1"/>
</dbReference>
<accession>A0A0W4ZSR5</accession>
<dbReference type="GeneID" id="28934883"/>
<dbReference type="PANTHER" id="PTHR10871:SF1">
    <property type="entry name" value="SMALL RIBOSOMAL SUBUNIT PROTEIN US13M"/>
    <property type="match status" value="1"/>
</dbReference>
<dbReference type="InterPro" id="IPR001892">
    <property type="entry name" value="Ribosomal_uS13"/>
</dbReference>
<dbReference type="GO" id="GO:0006412">
    <property type="term" value="P:translation"/>
    <property type="evidence" value="ECO:0007669"/>
    <property type="project" value="InterPro"/>
</dbReference>
<keyword evidence="2 5" id="KW-0689">Ribosomal protein</keyword>
<dbReference type="PROSITE" id="PS50159">
    <property type="entry name" value="RIBOSOMAL_S13_2"/>
    <property type="match status" value="1"/>
</dbReference>
<evidence type="ECO:0000313" key="6">
    <source>
        <dbReference type="Proteomes" id="UP000054454"/>
    </source>
</evidence>
<dbReference type="EMBL" id="LFVZ01000001">
    <property type="protein sequence ID" value="KTW31415.1"/>
    <property type="molecule type" value="Genomic_DNA"/>
</dbReference>
<keyword evidence="3" id="KW-0687">Ribonucleoprotein</keyword>